<reference evidence="1" key="1">
    <citation type="submission" date="2022-08" db="EMBL/GenBank/DDBJ databases">
        <authorList>
            <person name="Gutierrez-Valencia J."/>
        </authorList>
    </citation>
    <scope>NUCLEOTIDE SEQUENCE</scope>
</reference>
<sequence>MASQAHLDKMQLRQNYRNLWHNDLVHTIQADTPFDWGRSVFATFRLLPCSLVWALCILLAPQAGTLQ</sequence>
<dbReference type="Proteomes" id="UP001154282">
    <property type="component" value="Unassembled WGS sequence"/>
</dbReference>
<organism evidence="1 2">
    <name type="scientific">Linum tenue</name>
    <dbReference type="NCBI Taxonomy" id="586396"/>
    <lineage>
        <taxon>Eukaryota</taxon>
        <taxon>Viridiplantae</taxon>
        <taxon>Streptophyta</taxon>
        <taxon>Embryophyta</taxon>
        <taxon>Tracheophyta</taxon>
        <taxon>Spermatophyta</taxon>
        <taxon>Magnoliopsida</taxon>
        <taxon>eudicotyledons</taxon>
        <taxon>Gunneridae</taxon>
        <taxon>Pentapetalae</taxon>
        <taxon>rosids</taxon>
        <taxon>fabids</taxon>
        <taxon>Malpighiales</taxon>
        <taxon>Linaceae</taxon>
        <taxon>Linum</taxon>
    </lineage>
</organism>
<evidence type="ECO:0000313" key="2">
    <source>
        <dbReference type="Proteomes" id="UP001154282"/>
    </source>
</evidence>
<proteinExistence type="predicted"/>
<name>A0AAV0Q145_9ROSI</name>
<dbReference type="AlphaFoldDB" id="A0AAV0Q145"/>
<dbReference type="EMBL" id="CAMGYJ010000009">
    <property type="protein sequence ID" value="CAI0476136.1"/>
    <property type="molecule type" value="Genomic_DNA"/>
</dbReference>
<gene>
    <name evidence="1" type="ORF">LITE_LOCUS40658</name>
</gene>
<keyword evidence="2" id="KW-1185">Reference proteome</keyword>
<protein>
    <submittedName>
        <fullName evidence="1">Uncharacterized protein</fullName>
    </submittedName>
</protein>
<evidence type="ECO:0000313" key="1">
    <source>
        <dbReference type="EMBL" id="CAI0476136.1"/>
    </source>
</evidence>
<comment type="caution">
    <text evidence="1">The sequence shown here is derived from an EMBL/GenBank/DDBJ whole genome shotgun (WGS) entry which is preliminary data.</text>
</comment>
<accession>A0AAV0Q145</accession>